<dbReference type="GeneID" id="40091895"/>
<protein>
    <submittedName>
        <fullName evidence="3">Putative portal protein</fullName>
    </submittedName>
</protein>
<feature type="region of interest" description="Disordered" evidence="1">
    <location>
        <begin position="406"/>
        <end position="438"/>
    </location>
</feature>
<dbReference type="InterPro" id="IPR024459">
    <property type="entry name" value="Acb1-like_N"/>
</dbReference>
<dbReference type="RefSeq" id="YP_009615433.1">
    <property type="nucleotide sequence ID" value="NC_042043.1"/>
</dbReference>
<keyword evidence="4" id="KW-1185">Reference proteome</keyword>
<organism evidence="3 4">
    <name type="scientific">Escherichia phage SRT8</name>
    <dbReference type="NCBI Taxonomy" id="2496545"/>
    <lineage>
        <taxon>Viruses</taxon>
        <taxon>Duplodnaviria</taxon>
        <taxon>Heunggongvirae</taxon>
        <taxon>Uroviricota</taxon>
        <taxon>Caudoviricetes</taxon>
        <taxon>Drexlerviridae</taxon>
        <taxon>Tunavirinae</taxon>
        <taxon>Sertoctavirus</taxon>
        <taxon>Sertoctavirus SRT8</taxon>
    </lineage>
</organism>
<dbReference type="KEGG" id="vg:40091895"/>
<feature type="domain" description="Anti-CBASS protein Acb1-like N-terminal" evidence="2">
    <location>
        <begin position="37"/>
        <end position="372"/>
    </location>
</feature>
<dbReference type="Pfam" id="PF06381">
    <property type="entry name" value="Phage_portal_3"/>
    <property type="match status" value="1"/>
</dbReference>
<evidence type="ECO:0000313" key="3">
    <source>
        <dbReference type="EMBL" id="ATN93808.1"/>
    </source>
</evidence>
<evidence type="ECO:0000256" key="1">
    <source>
        <dbReference type="SAM" id="MobiDB-lite"/>
    </source>
</evidence>
<sequence length="438" mass="49482">MKIVKHDGYNEIFNNGGDNAPKPFYVTGAQSYGLGWMYENNGLARRIIDVVPEEMVSPGFKVSGVKDEAAFRSVWDDLEIEGLIVDALAWRRLYGGSGIVAIINDGRKLTSPAKEGGVLEGIRVYDRDQIAIAKKETNARNVRYGEPVLYEISPGDGLTQYQVHYTRIKILDGERLPPQQRKRNNGWGAPFLNKSLIEAIYDYEYCEELATQLLRRKQQAVWKVKGLAEMCDDDEAAYAARLRLAQVDDNSGVGKAIGIDANDEEYEVLNSDVNGVSEFLQNKFDRVVSLSGIHEIILKNKNVGGVSASQNTALETFYKLIDRQREEHYRPILEFLLPFVIHEQEWSVEFEPLSMPSEKEASETTKNHVESIRGALEDQMIDLEEARDTLQSIAPMFKLKDLNHTELKKRTEEQQKAEKEPGVGEVIHENEEGGDNED</sequence>
<name>A0A2D1GPB9_9CAUD</name>
<reference evidence="3 4" key="1">
    <citation type="submission" date="2017-09" db="EMBL/GenBank/DDBJ databases">
        <title>Complete genome sequence analysis of the novel Escherichia coli phage SRT8.</title>
        <authorList>
            <person name="Fan X."/>
            <person name="Zhao K."/>
            <person name="Song S."/>
            <person name="Zhao Z."/>
        </authorList>
    </citation>
    <scope>NUCLEOTIDE SEQUENCE [LARGE SCALE GENOMIC DNA]</scope>
</reference>
<feature type="compositionally biased region" description="Basic and acidic residues" evidence="1">
    <location>
        <begin position="406"/>
        <end position="431"/>
    </location>
</feature>
<dbReference type="Proteomes" id="UP000228763">
    <property type="component" value="Segment"/>
</dbReference>
<evidence type="ECO:0000313" key="4">
    <source>
        <dbReference type="Proteomes" id="UP000228763"/>
    </source>
</evidence>
<accession>A0A2D1GPB9</accession>
<evidence type="ECO:0000259" key="2">
    <source>
        <dbReference type="Pfam" id="PF06381"/>
    </source>
</evidence>
<dbReference type="EMBL" id="MF996376">
    <property type="protein sequence ID" value="ATN93808.1"/>
    <property type="molecule type" value="Genomic_DNA"/>
</dbReference>
<proteinExistence type="predicted"/>